<dbReference type="InterPro" id="IPR036390">
    <property type="entry name" value="WH_DNA-bd_sf"/>
</dbReference>
<reference evidence="6" key="1">
    <citation type="submission" date="2010-02" db="EMBL/GenBank/DDBJ databases">
        <authorList>
            <person name="Genoscope - CEA"/>
        </authorList>
    </citation>
    <scope>NUCLEOTIDE SEQUENCE</scope>
    <source>
        <plasmid evidence="6">VIBNI_pA</plasmid>
    </source>
</reference>
<protein>
    <submittedName>
        <fullName evidence="6">Transcriptional regulator of sugar metabolism</fullName>
    </submittedName>
</protein>
<gene>
    <name evidence="6" type="ORF">VIBNI_0169</name>
</gene>
<dbReference type="Gene3D" id="3.40.50.1360">
    <property type="match status" value="1"/>
</dbReference>
<dbReference type="InterPro" id="IPR037171">
    <property type="entry name" value="NagB/RpiA_transferase-like"/>
</dbReference>
<sequence length="252" mass="26969">MKKTDRQAIILEKVSSGNEFNIVKAASELKVSEETIRRDIKELENKGLVQRKHGGATLPNTVVDGSFQSRLKLNSEGKRKIGAAVSELITDGDSVLIETGTTTTFVAQSLRDKKSLTVVTNSADVARCLAVQKENDVYMAGGKLSTDDAASLGPTAIDYISKFYVSYAVVSAAGLDPDAGVTVNKVAEAEFSRHVISRAKQVILVADQTKFGRCSLVSVCDFSQIDILVTDAAPSDELKTALNKANVETIIA</sequence>
<dbReference type="PANTHER" id="PTHR30363:SF4">
    <property type="entry name" value="GLYCEROL-3-PHOSPHATE REGULON REPRESSOR"/>
    <property type="match status" value="1"/>
</dbReference>
<keyword evidence="2" id="KW-0805">Transcription regulation</keyword>
<proteinExistence type="predicted"/>
<dbReference type="InterPro" id="IPR001034">
    <property type="entry name" value="DeoR_HTH"/>
</dbReference>
<dbReference type="PROSITE" id="PS51000">
    <property type="entry name" value="HTH_DEOR_2"/>
    <property type="match status" value="1"/>
</dbReference>
<dbReference type="Pfam" id="PF00455">
    <property type="entry name" value="DeoRC"/>
    <property type="match status" value="1"/>
</dbReference>
<dbReference type="Pfam" id="PF08220">
    <property type="entry name" value="HTH_DeoR"/>
    <property type="match status" value="1"/>
</dbReference>
<dbReference type="InterPro" id="IPR050313">
    <property type="entry name" value="Carb_Metab_HTH_regulators"/>
</dbReference>
<name>A0A9P1NJH8_9VIBR</name>
<evidence type="ECO:0000313" key="6">
    <source>
        <dbReference type="EMBL" id="CBJ93192.1"/>
    </source>
</evidence>
<evidence type="ECO:0000256" key="1">
    <source>
        <dbReference type="ARBA" id="ARBA00022491"/>
    </source>
</evidence>
<evidence type="ECO:0000256" key="3">
    <source>
        <dbReference type="ARBA" id="ARBA00023125"/>
    </source>
</evidence>
<keyword evidence="3" id="KW-0238">DNA-binding</keyword>
<keyword evidence="1" id="KW-0678">Repressor</keyword>
<dbReference type="AlphaFoldDB" id="A0A9P1NJH8"/>
<dbReference type="RefSeq" id="WP_013610323.1">
    <property type="nucleotide sequence ID" value="NC_015156.1"/>
</dbReference>
<evidence type="ECO:0000259" key="5">
    <source>
        <dbReference type="PROSITE" id="PS51000"/>
    </source>
</evidence>
<keyword evidence="6" id="KW-0614">Plasmid</keyword>
<dbReference type="InterPro" id="IPR014036">
    <property type="entry name" value="DeoR-like_C"/>
</dbReference>
<dbReference type="SMART" id="SM00420">
    <property type="entry name" value="HTH_DEOR"/>
    <property type="match status" value="1"/>
</dbReference>
<feature type="domain" description="HTH deoR-type" evidence="5">
    <location>
        <begin position="3"/>
        <end position="58"/>
    </location>
</feature>
<dbReference type="GO" id="GO:0003677">
    <property type="term" value="F:DNA binding"/>
    <property type="evidence" value="ECO:0007669"/>
    <property type="project" value="UniProtKB-KW"/>
</dbReference>
<evidence type="ECO:0000256" key="2">
    <source>
        <dbReference type="ARBA" id="ARBA00023015"/>
    </source>
</evidence>
<organism evidence="6">
    <name type="scientific">Vibrio nigripulchritudo</name>
    <dbReference type="NCBI Taxonomy" id="28173"/>
    <lineage>
        <taxon>Bacteria</taxon>
        <taxon>Pseudomonadati</taxon>
        <taxon>Pseudomonadota</taxon>
        <taxon>Gammaproteobacteria</taxon>
        <taxon>Vibrionales</taxon>
        <taxon>Vibrionaceae</taxon>
        <taxon>Vibrio</taxon>
    </lineage>
</organism>
<evidence type="ECO:0000256" key="4">
    <source>
        <dbReference type="ARBA" id="ARBA00023163"/>
    </source>
</evidence>
<dbReference type="SUPFAM" id="SSF100950">
    <property type="entry name" value="NagB/RpiA/CoA transferase-like"/>
    <property type="match status" value="1"/>
</dbReference>
<dbReference type="InterPro" id="IPR036388">
    <property type="entry name" value="WH-like_DNA-bd_sf"/>
</dbReference>
<dbReference type="PANTHER" id="PTHR30363">
    <property type="entry name" value="HTH-TYPE TRANSCRIPTIONAL REGULATOR SRLR-RELATED"/>
    <property type="match status" value="1"/>
</dbReference>
<dbReference type="PROSITE" id="PS00894">
    <property type="entry name" value="HTH_DEOR_1"/>
    <property type="match status" value="1"/>
</dbReference>
<dbReference type="GO" id="GO:0003700">
    <property type="term" value="F:DNA-binding transcription factor activity"/>
    <property type="evidence" value="ECO:0007669"/>
    <property type="project" value="InterPro"/>
</dbReference>
<dbReference type="EMBL" id="FP893246">
    <property type="protein sequence ID" value="CBJ93192.1"/>
    <property type="molecule type" value="Genomic_DNA"/>
</dbReference>
<dbReference type="Gene3D" id="1.10.10.10">
    <property type="entry name" value="Winged helix-like DNA-binding domain superfamily/Winged helix DNA-binding domain"/>
    <property type="match status" value="1"/>
</dbReference>
<dbReference type="SUPFAM" id="SSF46785">
    <property type="entry name" value="Winged helix' DNA-binding domain"/>
    <property type="match status" value="1"/>
</dbReference>
<dbReference type="InterPro" id="IPR018356">
    <property type="entry name" value="Tscrpt_reg_HTH_DeoR_CS"/>
</dbReference>
<keyword evidence="4" id="KW-0804">Transcription</keyword>
<dbReference type="SMART" id="SM01134">
    <property type="entry name" value="DeoRC"/>
    <property type="match status" value="1"/>
</dbReference>
<geneLocation type="plasmid" evidence="6">
    <name>VIBNI_pA</name>
</geneLocation>
<accession>A0A9P1NJH8</accession>
<dbReference type="PRINTS" id="PR00037">
    <property type="entry name" value="HTHLACR"/>
</dbReference>